<reference evidence="6 7" key="1">
    <citation type="submission" date="2024-04" db="EMBL/GenBank/DDBJ databases">
        <authorList>
            <consortium name="Genoscope - CEA"/>
            <person name="William W."/>
        </authorList>
    </citation>
    <scope>NUCLEOTIDE SEQUENCE [LARGE SCALE GENOMIC DNA]</scope>
</reference>
<sequence>MKLDAADCAGKDTTRMRIQLLEAYVKDLNEQNEMLVQMVEEATQAKEDLCFRERQKIQQIQKLKDTLACAQEDLDNERENNATFNRELTALKNENNRLQRQCEEAQNEVQMLNDTVTEQQTIINKSHQKARALEEDIKACSGDVQQLEQMLDSTKEELDRSRANIQELEGTIEALKEDLSRLDEKQESLERTNQKMSRDIECLNEALDQKQNECMNLENQVGDLTQELKIIEKKLCNALEENEALRCKNCLYSEKISCAEENVGDTPKYSCCCVCSHIENLECEKRELETLLQRYQETHSWTNAEYNRLEDELACASSKLKDCMAAIDEKCQQVNDLNNELCCVREDLAEMEEKQRFTISENNSLKKKIADMEQDMCAMKEECDRLKDDLRKCSTELQNMDRTAASLENELKNRNSLLVNKENENAALKEELRDTKAECMQYKNLNQNLEREICQLNLDNEKLKSDLCEACSMYNNLAKRAECLEKELSNAQKRSQQQECDINELTKQVEELCNDKSYSLKQINKLELDLSSACNEIRELNCQIEDCKAKLCQQEDDMRSVHSEFRALDIDNQKLIAKIKEMEEHINCLKDHILNLQQQASTDSSRLQQEIRRLNSDLDQESCCRRELEYQIASKDQLINSLRYKCGV</sequence>
<evidence type="ECO:0000256" key="5">
    <source>
        <dbReference type="SAM" id="Coils"/>
    </source>
</evidence>
<protein>
    <submittedName>
        <fullName evidence="6">Uncharacterized protein</fullName>
    </submittedName>
</protein>
<evidence type="ECO:0000256" key="3">
    <source>
        <dbReference type="ARBA" id="ARBA00023212"/>
    </source>
</evidence>
<evidence type="ECO:0000313" key="7">
    <source>
        <dbReference type="Proteomes" id="UP001497497"/>
    </source>
</evidence>
<keyword evidence="7" id="KW-1185">Reference proteome</keyword>
<accession>A0AAV2I1I5</accession>
<dbReference type="EMBL" id="CAXITT010000300">
    <property type="protein sequence ID" value="CAL1538500.1"/>
    <property type="molecule type" value="Genomic_DNA"/>
</dbReference>
<dbReference type="SUPFAM" id="SSF57997">
    <property type="entry name" value="Tropomyosin"/>
    <property type="match status" value="2"/>
</dbReference>
<keyword evidence="3" id="KW-0206">Cytoskeleton</keyword>
<dbReference type="Gene3D" id="1.10.287.1490">
    <property type="match status" value="1"/>
</dbReference>
<evidence type="ECO:0000256" key="4">
    <source>
        <dbReference type="ARBA" id="ARBA00038123"/>
    </source>
</evidence>
<evidence type="ECO:0000256" key="2">
    <source>
        <dbReference type="ARBA" id="ARBA00022490"/>
    </source>
</evidence>
<dbReference type="PANTHER" id="PTHR20544">
    <property type="entry name" value="CENTROSOMAL PROTEIN CEP135"/>
    <property type="match status" value="1"/>
</dbReference>
<dbReference type="PANTHER" id="PTHR20544:SF0">
    <property type="entry name" value="NUCLEOPROTEIN TPR_MLP1 DOMAIN-CONTAINING PROTEIN"/>
    <property type="match status" value="1"/>
</dbReference>
<feature type="coiled-coil region" evidence="5">
    <location>
        <begin position="18"/>
        <end position="234"/>
    </location>
</feature>
<feature type="coiled-coil region" evidence="5">
    <location>
        <begin position="278"/>
        <end position="617"/>
    </location>
</feature>
<name>A0AAV2I1I5_LYMST</name>
<proteinExistence type="inferred from homology"/>
<comment type="similarity">
    <text evidence="4">Belongs to the CEP135/TSGA10 family.</text>
</comment>
<evidence type="ECO:0000313" key="6">
    <source>
        <dbReference type="EMBL" id="CAL1538500.1"/>
    </source>
</evidence>
<dbReference type="GO" id="GO:0005814">
    <property type="term" value="C:centriole"/>
    <property type="evidence" value="ECO:0007669"/>
    <property type="project" value="UniProtKB-SubCell"/>
</dbReference>
<comment type="caution">
    <text evidence="6">The sequence shown here is derived from an EMBL/GenBank/DDBJ whole genome shotgun (WGS) entry which is preliminary data.</text>
</comment>
<keyword evidence="2" id="KW-0963">Cytoplasm</keyword>
<dbReference type="InterPro" id="IPR051877">
    <property type="entry name" value="Centriole_BasalBody_StrucProt"/>
</dbReference>
<dbReference type="Proteomes" id="UP001497497">
    <property type="component" value="Unassembled WGS sequence"/>
</dbReference>
<gene>
    <name evidence="6" type="ORF">GSLYS_00012321001</name>
</gene>
<keyword evidence="5" id="KW-0175">Coiled coil</keyword>
<organism evidence="6 7">
    <name type="scientific">Lymnaea stagnalis</name>
    <name type="common">Great pond snail</name>
    <name type="synonym">Helix stagnalis</name>
    <dbReference type="NCBI Taxonomy" id="6523"/>
    <lineage>
        <taxon>Eukaryota</taxon>
        <taxon>Metazoa</taxon>
        <taxon>Spiralia</taxon>
        <taxon>Lophotrochozoa</taxon>
        <taxon>Mollusca</taxon>
        <taxon>Gastropoda</taxon>
        <taxon>Heterobranchia</taxon>
        <taxon>Euthyneura</taxon>
        <taxon>Panpulmonata</taxon>
        <taxon>Hygrophila</taxon>
        <taxon>Lymnaeoidea</taxon>
        <taxon>Lymnaeidae</taxon>
        <taxon>Lymnaea</taxon>
    </lineage>
</organism>
<dbReference type="AlphaFoldDB" id="A0AAV2I1I5"/>
<comment type="subcellular location">
    <subcellularLocation>
        <location evidence="1">Cytoplasm</location>
        <location evidence="1">Cytoskeleton</location>
        <location evidence="1">Microtubule organizing center</location>
        <location evidence="1">Centrosome</location>
        <location evidence="1">Centriole</location>
    </subcellularLocation>
</comment>
<evidence type="ECO:0000256" key="1">
    <source>
        <dbReference type="ARBA" id="ARBA00004114"/>
    </source>
</evidence>
<dbReference type="Gene3D" id="1.20.5.170">
    <property type="match status" value="2"/>
</dbReference>